<evidence type="ECO:0000259" key="4">
    <source>
        <dbReference type="PROSITE" id="PS51910"/>
    </source>
</evidence>
<dbReference type="InterPro" id="IPR001223">
    <property type="entry name" value="Glyco_hydro18_cat"/>
</dbReference>
<feature type="domain" description="GH18" evidence="4">
    <location>
        <begin position="93"/>
        <end position="449"/>
    </location>
</feature>
<feature type="domain" description="Chitin-binding type-2" evidence="3">
    <location>
        <begin position="469"/>
        <end position="529"/>
    </location>
</feature>
<organism evidence="5 6">
    <name type="scientific">Panagrellus redivivus</name>
    <name type="common">Microworm</name>
    <dbReference type="NCBI Taxonomy" id="6233"/>
    <lineage>
        <taxon>Eukaryota</taxon>
        <taxon>Metazoa</taxon>
        <taxon>Ecdysozoa</taxon>
        <taxon>Nematoda</taxon>
        <taxon>Chromadorea</taxon>
        <taxon>Rhabditida</taxon>
        <taxon>Tylenchina</taxon>
        <taxon>Panagrolaimomorpha</taxon>
        <taxon>Panagrolaimoidea</taxon>
        <taxon>Panagrolaimidae</taxon>
        <taxon>Panagrellus</taxon>
    </lineage>
</organism>
<dbReference type="InterPro" id="IPR011583">
    <property type="entry name" value="Chitinase_II/V-like_cat"/>
</dbReference>
<dbReference type="Pfam" id="PF01607">
    <property type="entry name" value="CBM_14"/>
    <property type="match status" value="1"/>
</dbReference>
<dbReference type="InterPro" id="IPR002557">
    <property type="entry name" value="Chitin-bd_dom"/>
</dbReference>
<dbReference type="SUPFAM" id="SSF57625">
    <property type="entry name" value="Invertebrate chitin-binding proteins"/>
    <property type="match status" value="1"/>
</dbReference>
<dbReference type="PANTHER" id="PTHR11177">
    <property type="entry name" value="CHITINASE"/>
    <property type="match status" value="1"/>
</dbReference>
<dbReference type="Gene3D" id="3.20.20.80">
    <property type="entry name" value="Glycosidases"/>
    <property type="match status" value="1"/>
</dbReference>
<dbReference type="Proteomes" id="UP000492821">
    <property type="component" value="Unassembled WGS sequence"/>
</dbReference>
<dbReference type="PANTHER" id="PTHR11177:SF317">
    <property type="entry name" value="CHITINASE 12-RELATED"/>
    <property type="match status" value="1"/>
</dbReference>
<dbReference type="GO" id="GO:0004568">
    <property type="term" value="F:chitinase activity"/>
    <property type="evidence" value="ECO:0007669"/>
    <property type="project" value="TreeGrafter"/>
</dbReference>
<dbReference type="InterPro" id="IPR029070">
    <property type="entry name" value="Chitinase_insertion_sf"/>
</dbReference>
<dbReference type="InterPro" id="IPR050314">
    <property type="entry name" value="Glycosyl_Hydrlase_18"/>
</dbReference>
<dbReference type="WBParaSite" id="Pan_g11184.t1">
    <property type="protein sequence ID" value="Pan_g11184.t1"/>
    <property type="gene ID" value="Pan_g11184"/>
</dbReference>
<dbReference type="GO" id="GO:0006032">
    <property type="term" value="P:chitin catabolic process"/>
    <property type="evidence" value="ECO:0007669"/>
    <property type="project" value="TreeGrafter"/>
</dbReference>
<evidence type="ECO:0000256" key="2">
    <source>
        <dbReference type="ARBA" id="ARBA00022669"/>
    </source>
</evidence>
<reference evidence="6" key="2">
    <citation type="submission" date="2020-10" db="UniProtKB">
        <authorList>
            <consortium name="WormBaseParasite"/>
        </authorList>
    </citation>
    <scope>IDENTIFICATION</scope>
</reference>
<proteinExistence type="inferred from homology"/>
<protein>
    <submittedName>
        <fullName evidence="6">Chitin-binding type-2 domain-containing protein</fullName>
    </submittedName>
</protein>
<dbReference type="SUPFAM" id="SSF54556">
    <property type="entry name" value="Chitinase insertion domain"/>
    <property type="match status" value="1"/>
</dbReference>
<reference evidence="5" key="1">
    <citation type="journal article" date="2013" name="Genetics">
        <title>The draft genome and transcriptome of Panagrellus redivivus are shaped by the harsh demands of a free-living lifestyle.</title>
        <authorList>
            <person name="Srinivasan J."/>
            <person name="Dillman A.R."/>
            <person name="Macchietto M.G."/>
            <person name="Heikkinen L."/>
            <person name="Lakso M."/>
            <person name="Fracchia K.M."/>
            <person name="Antoshechkin I."/>
            <person name="Mortazavi A."/>
            <person name="Wong G."/>
            <person name="Sternberg P.W."/>
        </authorList>
    </citation>
    <scope>NUCLEOTIDE SEQUENCE [LARGE SCALE GENOMIC DNA]</scope>
    <source>
        <strain evidence="5">MT8872</strain>
    </source>
</reference>
<accession>A0A7E4UQC1</accession>
<keyword evidence="2" id="KW-0147">Chitin-binding</keyword>
<dbReference type="InterPro" id="IPR036508">
    <property type="entry name" value="Chitin-bd_dom_sf"/>
</dbReference>
<evidence type="ECO:0000313" key="6">
    <source>
        <dbReference type="WBParaSite" id="Pan_g11184.t1"/>
    </source>
</evidence>
<dbReference type="SUPFAM" id="SSF51445">
    <property type="entry name" value="(Trans)glycosidases"/>
    <property type="match status" value="1"/>
</dbReference>
<keyword evidence="5" id="KW-1185">Reference proteome</keyword>
<dbReference type="SMART" id="SM00636">
    <property type="entry name" value="Glyco_18"/>
    <property type="match status" value="1"/>
</dbReference>
<evidence type="ECO:0000256" key="1">
    <source>
        <dbReference type="ARBA" id="ARBA00009121"/>
    </source>
</evidence>
<dbReference type="PROSITE" id="PS50940">
    <property type="entry name" value="CHIT_BIND_II"/>
    <property type="match status" value="1"/>
</dbReference>
<evidence type="ECO:0000259" key="3">
    <source>
        <dbReference type="PROSITE" id="PS50940"/>
    </source>
</evidence>
<dbReference type="PROSITE" id="PS51910">
    <property type="entry name" value="GH18_2"/>
    <property type="match status" value="1"/>
</dbReference>
<name>A0A7E4UQC1_PANRE</name>
<comment type="similarity">
    <text evidence="1">Belongs to the glycosyl hydrolase 18 family. Chitinase class II subfamily.</text>
</comment>
<dbReference type="GO" id="GO:0005576">
    <property type="term" value="C:extracellular region"/>
    <property type="evidence" value="ECO:0007669"/>
    <property type="project" value="InterPro"/>
</dbReference>
<dbReference type="GO" id="GO:0008061">
    <property type="term" value="F:chitin binding"/>
    <property type="evidence" value="ECO:0007669"/>
    <property type="project" value="UniProtKB-KW"/>
</dbReference>
<sequence>MRIRNCNRLTWNDVIMKLLSMIHLGSSRHRQATSTCKRGHAYQNFGENCLEALNWQSATFERASCSRWCINTAAMSRILFLISLCLGWAASESLLPCHVHPTGLFRFTMDKYDSRYDFCTHLVAGYAKLMIADDFIDFNFTFVNPDNHAFYNDVNSAKLSHPGLKTILSIGGPETESRFFTLLALERHRNVYIDGLIDYVTSLNFDGIDLAWFYPSAKDTQLFADLLDVIKRRSEGKLIITATVSGIPFIIKKSYVPISLVKSVDFLNVQTFGYHDSKHTTGLISPLFPRPNDTSKLNVADSMNLWAELGIPKSKLVMGITAYGHSYILDDKQNWGIGAPAQLAPPFKPYLAEGTIPYYDLYRFLDLEVGDHVLWDEAGQVPWILNNTFWISYENPISVTRKMRFVKENGFGGAFLNELEYDNSNEFQWGFTDERFLLLRAMKQGLEKEYPTEAPPATETPTTTMNPSLNPCIRDNSTFKSPWVGDVDDCKRYYYCIGTVPYHLSCGNGLFWNFWDNKCVFYKYSSCPRRCNPNMMNCV</sequence>
<dbReference type="Gene3D" id="2.170.140.10">
    <property type="entry name" value="Chitin binding domain"/>
    <property type="match status" value="1"/>
</dbReference>
<dbReference type="InterPro" id="IPR017853">
    <property type="entry name" value="GH"/>
</dbReference>
<evidence type="ECO:0000313" key="5">
    <source>
        <dbReference type="Proteomes" id="UP000492821"/>
    </source>
</evidence>
<dbReference type="GO" id="GO:0005975">
    <property type="term" value="P:carbohydrate metabolic process"/>
    <property type="evidence" value="ECO:0007669"/>
    <property type="project" value="InterPro"/>
</dbReference>
<dbReference type="Gene3D" id="3.10.50.10">
    <property type="match status" value="1"/>
</dbReference>
<dbReference type="AlphaFoldDB" id="A0A7E4UQC1"/>
<dbReference type="Pfam" id="PF00704">
    <property type="entry name" value="Glyco_hydro_18"/>
    <property type="match status" value="1"/>
</dbReference>